<dbReference type="EMBL" id="CM017321">
    <property type="protein sequence ID" value="KAE7996204.1"/>
    <property type="molecule type" value="Genomic_DNA"/>
</dbReference>
<evidence type="ECO:0000313" key="1">
    <source>
        <dbReference type="EMBL" id="KAE7996204.1"/>
    </source>
</evidence>
<proteinExistence type="predicted"/>
<organism evidence="1 2">
    <name type="scientific">Carpinus fangiana</name>
    <dbReference type="NCBI Taxonomy" id="176857"/>
    <lineage>
        <taxon>Eukaryota</taxon>
        <taxon>Viridiplantae</taxon>
        <taxon>Streptophyta</taxon>
        <taxon>Embryophyta</taxon>
        <taxon>Tracheophyta</taxon>
        <taxon>Spermatophyta</taxon>
        <taxon>Magnoliopsida</taxon>
        <taxon>eudicotyledons</taxon>
        <taxon>Gunneridae</taxon>
        <taxon>Pentapetalae</taxon>
        <taxon>rosids</taxon>
        <taxon>fabids</taxon>
        <taxon>Fagales</taxon>
        <taxon>Betulaceae</taxon>
        <taxon>Carpinus</taxon>
    </lineage>
</organism>
<keyword evidence="2" id="KW-1185">Reference proteome</keyword>
<dbReference type="PANTHER" id="PTHR36350">
    <property type="entry name" value="TRANSMEMBRANE PROTEIN"/>
    <property type="match status" value="1"/>
</dbReference>
<dbReference type="Gene3D" id="1.25.40.10">
    <property type="entry name" value="Tetratricopeptide repeat domain"/>
    <property type="match status" value="1"/>
</dbReference>
<accession>A0A5N6QCW9</accession>
<dbReference type="SUPFAM" id="SSF48452">
    <property type="entry name" value="TPR-like"/>
    <property type="match status" value="1"/>
</dbReference>
<reference evidence="1 2" key="1">
    <citation type="submission" date="2019-06" db="EMBL/GenBank/DDBJ databases">
        <title>A chromosomal-level reference genome of Carpinus fangiana (Coryloideae, Betulaceae).</title>
        <authorList>
            <person name="Yang X."/>
            <person name="Wang Z."/>
            <person name="Zhang L."/>
            <person name="Hao G."/>
            <person name="Liu J."/>
            <person name="Yang Y."/>
        </authorList>
    </citation>
    <scope>NUCLEOTIDE SEQUENCE [LARGE SCALE GENOMIC DNA]</scope>
    <source>
        <strain evidence="1">Cfa_2016G</strain>
        <tissue evidence="1">Leaf</tissue>
    </source>
</reference>
<name>A0A5N6QCW9_9ROSI</name>
<sequence>MESALCLRLRHGRLSPLPLRIPSPIKPATATTRVTLSSLPLTNTKTSIIHRPLGHGFSPVCAINGFPKASTNDHGDDDGKRIVRGTVGASLALACVLGIITCGCTMSPPIAIASVSASQKFISMSGFSHIYPLDGRVALKSLLDTSVYLASKQKKPKYPVFPSWKSKDRPTPKQVAASFKEMAMWQMKSGKSEDAVKHMQKACKECWDPETKFNLELALVEVLICQGKYPEALECECFRTSGGPSDGRVLLYQAIIYTMLGNRKKDAKKCWREYAKSFDGAEDFPNPNVSPED</sequence>
<dbReference type="PANTHER" id="PTHR36350:SF2">
    <property type="entry name" value="PROTEIN, PUTATIVE-RELATED"/>
    <property type="match status" value="1"/>
</dbReference>
<dbReference type="OrthoDB" id="1398107at2759"/>
<dbReference type="Proteomes" id="UP000327013">
    <property type="component" value="Chromosome 1"/>
</dbReference>
<dbReference type="AlphaFoldDB" id="A0A5N6QCW9"/>
<evidence type="ECO:0000313" key="2">
    <source>
        <dbReference type="Proteomes" id="UP000327013"/>
    </source>
</evidence>
<protein>
    <submittedName>
        <fullName evidence="1">Uncharacterized protein</fullName>
    </submittedName>
</protein>
<dbReference type="InterPro" id="IPR011990">
    <property type="entry name" value="TPR-like_helical_dom_sf"/>
</dbReference>
<gene>
    <name evidence="1" type="ORF">FH972_000945</name>
</gene>